<protein>
    <submittedName>
        <fullName evidence="2">Uncharacterized protein</fullName>
    </submittedName>
</protein>
<name>A7VRQ5_9FIRM</name>
<dbReference type="HOGENOM" id="CLU_2732903_0_0_9"/>
<dbReference type="EMBL" id="NOXF01000013">
    <property type="protein sequence ID" value="PEQ23626.1"/>
    <property type="molecule type" value="Genomic_DNA"/>
</dbReference>
<evidence type="ECO:0000313" key="2">
    <source>
        <dbReference type="EMBL" id="EDO61734.1"/>
    </source>
</evidence>
<feature type="region of interest" description="Disordered" evidence="1">
    <location>
        <begin position="52"/>
        <end position="71"/>
    </location>
</feature>
<reference evidence="2 4" key="1">
    <citation type="submission" date="2007-08" db="EMBL/GenBank/DDBJ databases">
        <title>Draft genome sequence of Clostridium leptum (DSM 753).</title>
        <authorList>
            <person name="Sudarsanam P."/>
            <person name="Ley R."/>
            <person name="Guruge J."/>
            <person name="Turnbaugh P.J."/>
            <person name="Mahowald M."/>
            <person name="Liep D."/>
            <person name="Gordon J."/>
        </authorList>
    </citation>
    <scope>NUCLEOTIDE SEQUENCE [LARGE SCALE GENOMIC DNA]</scope>
    <source>
        <strain evidence="2 4">DSM 753</strain>
    </source>
</reference>
<gene>
    <name evidence="3" type="ORF">CH238_13045</name>
    <name evidence="2" type="ORF">CLOLEP_01238</name>
</gene>
<reference evidence="3 5" key="3">
    <citation type="submission" date="2017-07" db="EMBL/GenBank/DDBJ databases">
        <title>Prevalence of linear plasmids in Cutibacterium (Propionibacterium) acnes isolates obtained from prostatic tissue.</title>
        <authorList>
            <person name="Davidsson S."/>
            <person name="Carlsson J."/>
            <person name="Molling P."/>
            <person name="Andren O."/>
            <person name="Andersson S.-O."/>
            <person name="Brzuszkiewicz E."/>
            <person name="Poehlein A."/>
            <person name="Al-Zeer M."/>
            <person name="Brinkmann V."/>
            <person name="Scavenius C."/>
            <person name="Nazipi S."/>
            <person name="Soderquist B."/>
            <person name="Bruggemann H."/>
        </authorList>
    </citation>
    <scope>NUCLEOTIDE SEQUENCE [LARGE SCALE GENOMIC DNA]</scope>
    <source>
        <strain evidence="3 5">DSM 753</strain>
    </source>
</reference>
<evidence type="ECO:0000313" key="3">
    <source>
        <dbReference type="EMBL" id="PEQ23626.1"/>
    </source>
</evidence>
<evidence type="ECO:0000313" key="5">
    <source>
        <dbReference type="Proteomes" id="UP000220611"/>
    </source>
</evidence>
<feature type="compositionally biased region" description="Polar residues" evidence="1">
    <location>
        <begin position="62"/>
        <end position="71"/>
    </location>
</feature>
<accession>A7VRQ5</accession>
<dbReference type="Proteomes" id="UP000003490">
    <property type="component" value="Unassembled WGS sequence"/>
</dbReference>
<sequence length="71" mass="7480">MRTAGYMLSIPPAGAKISIGWLKLRYNSFFVNTQILCPGGAGGTAGKARRRFSMAAGDARESSQAVENSGK</sequence>
<evidence type="ECO:0000313" key="4">
    <source>
        <dbReference type="Proteomes" id="UP000003490"/>
    </source>
</evidence>
<dbReference type="EMBL" id="ABCB02000017">
    <property type="protein sequence ID" value="EDO61734.1"/>
    <property type="molecule type" value="Genomic_DNA"/>
</dbReference>
<comment type="caution">
    <text evidence="2">The sequence shown here is derived from an EMBL/GenBank/DDBJ whole genome shotgun (WGS) entry which is preliminary data.</text>
</comment>
<dbReference type="Proteomes" id="UP000220611">
    <property type="component" value="Unassembled WGS sequence"/>
</dbReference>
<dbReference type="AlphaFoldDB" id="A7VRQ5"/>
<evidence type="ECO:0000256" key="1">
    <source>
        <dbReference type="SAM" id="MobiDB-lite"/>
    </source>
</evidence>
<reference evidence="2 4" key="2">
    <citation type="submission" date="2007-08" db="EMBL/GenBank/DDBJ databases">
        <authorList>
            <person name="Fulton L."/>
            <person name="Clifton S."/>
            <person name="Fulton B."/>
            <person name="Xu J."/>
            <person name="Minx P."/>
            <person name="Pepin K.H."/>
            <person name="Johnson M."/>
            <person name="Thiruvilangam P."/>
            <person name="Bhonagiri V."/>
            <person name="Nash W.E."/>
            <person name="Wang C."/>
            <person name="Mardis E.R."/>
            <person name="Wilson R.K."/>
        </authorList>
    </citation>
    <scope>NUCLEOTIDE SEQUENCE [LARGE SCALE GENOMIC DNA]</scope>
    <source>
        <strain evidence="2 4">DSM 753</strain>
    </source>
</reference>
<organism evidence="2 4">
    <name type="scientific">[Clostridium] leptum DSM 753</name>
    <dbReference type="NCBI Taxonomy" id="428125"/>
    <lineage>
        <taxon>Bacteria</taxon>
        <taxon>Bacillati</taxon>
        <taxon>Bacillota</taxon>
        <taxon>Clostridia</taxon>
        <taxon>Eubacteriales</taxon>
        <taxon>Oscillospiraceae</taxon>
        <taxon>Oscillospiraceae incertae sedis</taxon>
    </lineage>
</organism>
<keyword evidence="5" id="KW-1185">Reference proteome</keyword>
<proteinExistence type="predicted"/>